<dbReference type="InterPro" id="IPR012337">
    <property type="entry name" value="RNaseH-like_sf"/>
</dbReference>
<sequence length="165" mass="19318">MFLDPRFKHNFAQYPRLFINRVSYWIKEEVIGSSDENEFIEQCEVVEEGPPKKKTFLDALEEQENIIVSATPNDLEEEISNYVSTEKAPQRSNPIDWWRRNHKKHAKLARLAAKILTTPSTSIASEEIFSVARDVFDYRRSNLTAENAEYLIFLNKAIPQLNYTY</sequence>
<dbReference type="InterPro" id="IPR008906">
    <property type="entry name" value="HATC_C_dom"/>
</dbReference>
<evidence type="ECO:0000313" key="7">
    <source>
        <dbReference type="Proteomes" id="UP000095281"/>
    </source>
</evidence>
<dbReference type="PANTHER" id="PTHR46481">
    <property type="entry name" value="ZINC FINGER BED DOMAIN-CONTAINING PROTEIN 4"/>
    <property type="match status" value="1"/>
</dbReference>
<protein>
    <submittedName>
        <fullName evidence="8">Dimer_Tnp_hAT domain-containing protein</fullName>
    </submittedName>
</protein>
<evidence type="ECO:0000256" key="2">
    <source>
        <dbReference type="ARBA" id="ARBA00022723"/>
    </source>
</evidence>
<keyword evidence="5" id="KW-0539">Nucleus</keyword>
<evidence type="ECO:0000256" key="5">
    <source>
        <dbReference type="ARBA" id="ARBA00023242"/>
    </source>
</evidence>
<evidence type="ECO:0000256" key="4">
    <source>
        <dbReference type="ARBA" id="ARBA00022833"/>
    </source>
</evidence>
<evidence type="ECO:0000259" key="6">
    <source>
        <dbReference type="Pfam" id="PF05699"/>
    </source>
</evidence>
<evidence type="ECO:0000313" key="8">
    <source>
        <dbReference type="WBParaSite" id="MhA1_Contig818.frz3.gene3"/>
    </source>
</evidence>
<dbReference type="Proteomes" id="UP000095281">
    <property type="component" value="Unplaced"/>
</dbReference>
<dbReference type="GO" id="GO:0008270">
    <property type="term" value="F:zinc ion binding"/>
    <property type="evidence" value="ECO:0007669"/>
    <property type="project" value="UniProtKB-KW"/>
</dbReference>
<dbReference type="AlphaFoldDB" id="A0A1I8C009"/>
<evidence type="ECO:0000256" key="1">
    <source>
        <dbReference type="ARBA" id="ARBA00004123"/>
    </source>
</evidence>
<feature type="domain" description="HAT C-terminal dimerisation" evidence="6">
    <location>
        <begin position="79"/>
        <end position="157"/>
    </location>
</feature>
<dbReference type="PANTHER" id="PTHR46481:SF10">
    <property type="entry name" value="ZINC FINGER BED DOMAIN-CONTAINING PROTEIN 39"/>
    <property type="match status" value="1"/>
</dbReference>
<dbReference type="InterPro" id="IPR052035">
    <property type="entry name" value="ZnF_BED_domain_contain"/>
</dbReference>
<keyword evidence="3" id="KW-0863">Zinc-finger</keyword>
<organism evidence="7 8">
    <name type="scientific">Meloidogyne hapla</name>
    <name type="common">Root-knot nematode worm</name>
    <dbReference type="NCBI Taxonomy" id="6305"/>
    <lineage>
        <taxon>Eukaryota</taxon>
        <taxon>Metazoa</taxon>
        <taxon>Ecdysozoa</taxon>
        <taxon>Nematoda</taxon>
        <taxon>Chromadorea</taxon>
        <taxon>Rhabditida</taxon>
        <taxon>Tylenchina</taxon>
        <taxon>Tylenchomorpha</taxon>
        <taxon>Tylenchoidea</taxon>
        <taxon>Meloidogynidae</taxon>
        <taxon>Meloidogyninae</taxon>
        <taxon>Meloidogyne</taxon>
    </lineage>
</organism>
<proteinExistence type="predicted"/>
<keyword evidence="4" id="KW-0862">Zinc</keyword>
<dbReference type="GO" id="GO:0005634">
    <property type="term" value="C:nucleus"/>
    <property type="evidence" value="ECO:0007669"/>
    <property type="project" value="UniProtKB-SubCell"/>
</dbReference>
<name>A0A1I8C009_MELHA</name>
<keyword evidence="7" id="KW-1185">Reference proteome</keyword>
<dbReference type="Pfam" id="PF05699">
    <property type="entry name" value="Dimer_Tnp_hAT"/>
    <property type="match status" value="1"/>
</dbReference>
<dbReference type="WBParaSite" id="MhA1_Contig818.frz3.gene3">
    <property type="protein sequence ID" value="MhA1_Contig818.frz3.gene3"/>
    <property type="gene ID" value="MhA1_Contig818.frz3.gene3"/>
</dbReference>
<accession>A0A1I8C009</accession>
<evidence type="ECO:0000256" key="3">
    <source>
        <dbReference type="ARBA" id="ARBA00022771"/>
    </source>
</evidence>
<keyword evidence="2" id="KW-0479">Metal-binding</keyword>
<comment type="subcellular location">
    <subcellularLocation>
        <location evidence="1">Nucleus</location>
    </subcellularLocation>
</comment>
<dbReference type="GO" id="GO:0046983">
    <property type="term" value="F:protein dimerization activity"/>
    <property type="evidence" value="ECO:0007669"/>
    <property type="project" value="InterPro"/>
</dbReference>
<dbReference type="SUPFAM" id="SSF53098">
    <property type="entry name" value="Ribonuclease H-like"/>
    <property type="match status" value="1"/>
</dbReference>
<reference evidence="8" key="1">
    <citation type="submission" date="2016-11" db="UniProtKB">
        <authorList>
            <consortium name="WormBaseParasite"/>
        </authorList>
    </citation>
    <scope>IDENTIFICATION</scope>
</reference>